<dbReference type="InterPro" id="IPR008929">
    <property type="entry name" value="Chondroitin_lyas"/>
</dbReference>
<dbReference type="GO" id="GO:0016829">
    <property type="term" value="F:lyase activity"/>
    <property type="evidence" value="ECO:0007669"/>
    <property type="project" value="UniProtKB-KW"/>
</dbReference>
<evidence type="ECO:0000313" key="4">
    <source>
        <dbReference type="EMBL" id="MFK4752600.1"/>
    </source>
</evidence>
<dbReference type="EMBL" id="JBBKTX010000010">
    <property type="protein sequence ID" value="MFK4752600.1"/>
    <property type="molecule type" value="Genomic_DNA"/>
</dbReference>
<dbReference type="Proteomes" id="UP001620597">
    <property type="component" value="Unassembled WGS sequence"/>
</dbReference>
<keyword evidence="2 4" id="KW-0456">Lyase</keyword>
<evidence type="ECO:0000259" key="3">
    <source>
        <dbReference type="Pfam" id="PF05426"/>
    </source>
</evidence>
<protein>
    <submittedName>
        <fullName evidence="4">Alginate lyase family protein</fullName>
    </submittedName>
</protein>
<proteinExistence type="predicted"/>
<evidence type="ECO:0000256" key="1">
    <source>
        <dbReference type="ARBA" id="ARBA00022729"/>
    </source>
</evidence>
<organism evidence="4 5">
    <name type="scientific">Oceanobacter antarcticus</name>
    <dbReference type="NCBI Taxonomy" id="3133425"/>
    <lineage>
        <taxon>Bacteria</taxon>
        <taxon>Pseudomonadati</taxon>
        <taxon>Pseudomonadota</taxon>
        <taxon>Gammaproteobacteria</taxon>
        <taxon>Oceanospirillales</taxon>
        <taxon>Oceanospirillaceae</taxon>
        <taxon>Oceanobacter</taxon>
    </lineage>
</organism>
<keyword evidence="1" id="KW-0732">Signal</keyword>
<keyword evidence="5" id="KW-1185">Reference proteome</keyword>
<dbReference type="InterPro" id="IPR008397">
    <property type="entry name" value="Alginate_lyase_dom"/>
</dbReference>
<sequence>MYLPATNRYYAKKRVLTNITLSAMCCLITACQTPPPKGIMLDANTYKSIKNTLLDPTSSASQAMEDLAESTSTSPDPFQLPAGEKFEFGWCKAPVHNRTLKDLTNRLTNESAYARDDSIFYLYSGDHQRLQQAIDRTLAWAKESTLFNGYQLGMSPELGSFPGIQQGFCNNSWNMMLDSIWQAYGLINFSQVYLTLKQSDQANSHAEDITVIHDWLQKQLVPAVNAGLHAWTRWADAHPTSKAYERYRNDNHISWSLAGLAAAALALNDKPLMDYVYEGTAYDDGYSGLYKNPSSLKTQLENVISRDGQIYDDPVRTPQHKGFFYGNFSLWALVMATDIAERAKYPALWNHHGEQGGSIMTALDYYAPLVAGQQALPDPKEKTQPGFFNFTYQLMLNKTWLTPEQRQHYRAAANNNRPDRNILQGLGRIDLLTTPATHPLRP</sequence>
<gene>
    <name evidence="4" type="ORF">WG929_09300</name>
</gene>
<name>A0ABW8NI19_9GAMM</name>
<accession>A0ABW8NI19</accession>
<dbReference type="RefSeq" id="WP_416205814.1">
    <property type="nucleotide sequence ID" value="NZ_JBBKTX010000010.1"/>
</dbReference>
<dbReference type="SUPFAM" id="SSF48230">
    <property type="entry name" value="Chondroitin AC/alginate lyase"/>
    <property type="match status" value="1"/>
</dbReference>
<dbReference type="Gene3D" id="1.50.10.100">
    <property type="entry name" value="Chondroitin AC/alginate lyase"/>
    <property type="match status" value="1"/>
</dbReference>
<evidence type="ECO:0000313" key="5">
    <source>
        <dbReference type="Proteomes" id="UP001620597"/>
    </source>
</evidence>
<evidence type="ECO:0000256" key="2">
    <source>
        <dbReference type="ARBA" id="ARBA00023239"/>
    </source>
</evidence>
<dbReference type="Pfam" id="PF05426">
    <property type="entry name" value="Alginate_lyase"/>
    <property type="match status" value="1"/>
</dbReference>
<comment type="caution">
    <text evidence="4">The sequence shown here is derived from an EMBL/GenBank/DDBJ whole genome shotgun (WGS) entry which is preliminary data.</text>
</comment>
<reference evidence="4 5" key="1">
    <citation type="submission" date="2024-03" db="EMBL/GenBank/DDBJ databases">
        <title>High-quality draft genome sequence of Oceanobacter sp. wDCs-4.</title>
        <authorList>
            <person name="Dong C."/>
        </authorList>
    </citation>
    <scope>NUCLEOTIDE SEQUENCE [LARGE SCALE GENOMIC DNA]</scope>
    <source>
        <strain evidence="5">wDCs-4</strain>
    </source>
</reference>
<feature type="domain" description="Alginate lyase" evidence="3">
    <location>
        <begin position="167"/>
        <end position="374"/>
    </location>
</feature>